<dbReference type="HOGENOM" id="CLU_055322_4_1_10"/>
<dbReference type="eggNOG" id="COG0431">
    <property type="taxonomic scope" value="Bacteria"/>
</dbReference>
<proteinExistence type="predicted"/>
<keyword evidence="3" id="KW-1185">Reference proteome</keyword>
<dbReference type="Pfam" id="PF03358">
    <property type="entry name" value="FMN_red"/>
    <property type="match status" value="1"/>
</dbReference>
<reference evidence="2 3" key="1">
    <citation type="journal article" date="2010" name="J. Bacteriol.">
        <title>The complete genome sequence of Croceibacter atlanticus HTCC2559T.</title>
        <authorList>
            <person name="Oh H.M."/>
            <person name="Kang I."/>
            <person name="Ferriera S."/>
            <person name="Giovannoni S.J."/>
            <person name="Cho J.C."/>
        </authorList>
    </citation>
    <scope>NUCLEOTIDE SEQUENCE [LARGE SCALE GENOMIC DNA]</scope>
    <source>
        <strain evidence="3">ATCC BAA-628 / HTCC2559 / KCTC 12090</strain>
    </source>
</reference>
<dbReference type="Gene3D" id="3.40.50.360">
    <property type="match status" value="1"/>
</dbReference>
<dbReference type="AlphaFoldDB" id="A3U945"/>
<dbReference type="EMBL" id="CP002046">
    <property type="protein sequence ID" value="EAP86331.1"/>
    <property type="molecule type" value="Genomic_DNA"/>
</dbReference>
<gene>
    <name evidence="2" type="ordered locus">CA2559_09863</name>
</gene>
<feature type="domain" description="NADPH-dependent FMN reductase-like" evidence="1">
    <location>
        <begin position="25"/>
        <end position="163"/>
    </location>
</feature>
<dbReference type="GO" id="GO:0016491">
    <property type="term" value="F:oxidoreductase activity"/>
    <property type="evidence" value="ECO:0007669"/>
    <property type="project" value="InterPro"/>
</dbReference>
<dbReference type="KEGG" id="cat:CA2559_09863"/>
<organism evidence="2 3">
    <name type="scientific">Croceibacter atlanticus (strain ATCC BAA-628 / JCM 21780 / CIP 108009 / IAM 15332 / KCTC 12090 / HTCC2559)</name>
    <dbReference type="NCBI Taxonomy" id="216432"/>
    <lineage>
        <taxon>Bacteria</taxon>
        <taxon>Pseudomonadati</taxon>
        <taxon>Bacteroidota</taxon>
        <taxon>Flavobacteriia</taxon>
        <taxon>Flavobacteriales</taxon>
        <taxon>Flavobacteriaceae</taxon>
        <taxon>Croceibacter</taxon>
    </lineage>
</organism>
<dbReference type="PANTHER" id="PTHR30543:SF21">
    <property type="entry name" value="NAD(P)H-DEPENDENT FMN REDUCTASE LOT6"/>
    <property type="match status" value="1"/>
</dbReference>
<evidence type="ECO:0000313" key="3">
    <source>
        <dbReference type="Proteomes" id="UP000002297"/>
    </source>
</evidence>
<dbReference type="InterPro" id="IPR050712">
    <property type="entry name" value="NAD(P)H-dep_reductase"/>
</dbReference>
<dbReference type="PANTHER" id="PTHR30543">
    <property type="entry name" value="CHROMATE REDUCTASE"/>
    <property type="match status" value="1"/>
</dbReference>
<dbReference type="STRING" id="216432.CA2559_09863"/>
<dbReference type="Proteomes" id="UP000002297">
    <property type="component" value="Chromosome"/>
</dbReference>
<evidence type="ECO:0000313" key="2">
    <source>
        <dbReference type="EMBL" id="EAP86331.1"/>
    </source>
</evidence>
<dbReference type="GO" id="GO:0010181">
    <property type="term" value="F:FMN binding"/>
    <property type="evidence" value="ECO:0007669"/>
    <property type="project" value="TreeGrafter"/>
</dbReference>
<name>A3U945_CROAH</name>
<evidence type="ECO:0000259" key="1">
    <source>
        <dbReference type="Pfam" id="PF03358"/>
    </source>
</evidence>
<dbReference type="GO" id="GO:0005829">
    <property type="term" value="C:cytosol"/>
    <property type="evidence" value="ECO:0007669"/>
    <property type="project" value="TreeGrafter"/>
</dbReference>
<dbReference type="InterPro" id="IPR029039">
    <property type="entry name" value="Flavoprotein-like_sf"/>
</dbReference>
<sequence>MLLHNSYLIYFAYQLKMPFLYLMKKILCFAGSNSRHSINTILVNYVANKIIDHEVKIISLLDYELPMYSLDLENERSFSADLQVLRNIIKDHDALIISVNEHNGSISAFFKNHLDWLSRLDRNFLEGKKVLLMSTSPGARGAKSALEFCKLVLPRFGAEIVESFSFPSFQDNFSIEENKITNDVLEMGLNDMLSTFEHHINL</sequence>
<dbReference type="SUPFAM" id="SSF52218">
    <property type="entry name" value="Flavoproteins"/>
    <property type="match status" value="1"/>
</dbReference>
<accession>A3U945</accession>
<protein>
    <recommendedName>
        <fullName evidence="1">NADPH-dependent FMN reductase-like domain-containing protein</fullName>
    </recommendedName>
</protein>
<dbReference type="InterPro" id="IPR005025">
    <property type="entry name" value="FMN_Rdtase-like_dom"/>
</dbReference>